<keyword evidence="1" id="KW-1133">Transmembrane helix</keyword>
<proteinExistence type="predicted"/>
<accession>A0A835YGD8</accession>
<feature type="transmembrane region" description="Helical" evidence="1">
    <location>
        <begin position="69"/>
        <end position="89"/>
    </location>
</feature>
<keyword evidence="1" id="KW-0812">Transmembrane</keyword>
<evidence type="ECO:0000256" key="1">
    <source>
        <dbReference type="SAM" id="Phobius"/>
    </source>
</evidence>
<sequence>MRRIIDQRFKFRFVVCSQHGRTVLQASTFTFYEGRRSLSDIMHYRLLLPLLLLALFFSVSLVGRISSQPALLICPAAAVATAFSIHQLCCR</sequence>
<dbReference type="EMBL" id="JAFCMP010000555">
    <property type="protein sequence ID" value="KAG5175051.1"/>
    <property type="molecule type" value="Genomic_DNA"/>
</dbReference>
<dbReference type="AlphaFoldDB" id="A0A835YGD8"/>
<organism evidence="2 3">
    <name type="scientific">Tribonema minus</name>
    <dbReference type="NCBI Taxonomy" id="303371"/>
    <lineage>
        <taxon>Eukaryota</taxon>
        <taxon>Sar</taxon>
        <taxon>Stramenopiles</taxon>
        <taxon>Ochrophyta</taxon>
        <taxon>PX clade</taxon>
        <taxon>Xanthophyceae</taxon>
        <taxon>Tribonematales</taxon>
        <taxon>Tribonemataceae</taxon>
        <taxon>Tribonema</taxon>
    </lineage>
</organism>
<dbReference type="Proteomes" id="UP000664859">
    <property type="component" value="Unassembled WGS sequence"/>
</dbReference>
<protein>
    <submittedName>
        <fullName evidence="2">Uncharacterized protein</fullName>
    </submittedName>
</protein>
<evidence type="ECO:0000313" key="2">
    <source>
        <dbReference type="EMBL" id="KAG5175051.1"/>
    </source>
</evidence>
<reference evidence="2" key="1">
    <citation type="submission" date="2021-02" db="EMBL/GenBank/DDBJ databases">
        <title>First Annotated Genome of the Yellow-green Alga Tribonema minus.</title>
        <authorList>
            <person name="Mahan K.M."/>
        </authorList>
    </citation>
    <scope>NUCLEOTIDE SEQUENCE</scope>
    <source>
        <strain evidence="2">UTEX B ZZ1240</strain>
    </source>
</reference>
<name>A0A835YGD8_9STRA</name>
<evidence type="ECO:0000313" key="3">
    <source>
        <dbReference type="Proteomes" id="UP000664859"/>
    </source>
</evidence>
<comment type="caution">
    <text evidence="2">The sequence shown here is derived from an EMBL/GenBank/DDBJ whole genome shotgun (WGS) entry which is preliminary data.</text>
</comment>
<keyword evidence="3" id="KW-1185">Reference proteome</keyword>
<keyword evidence="1" id="KW-0472">Membrane</keyword>
<feature type="transmembrane region" description="Helical" evidence="1">
    <location>
        <begin position="44"/>
        <end position="63"/>
    </location>
</feature>
<gene>
    <name evidence="2" type="ORF">JKP88DRAFT_101246</name>
</gene>